<evidence type="ECO:0000313" key="1">
    <source>
        <dbReference type="EMBL" id="KAI9511975.1"/>
    </source>
</evidence>
<organism evidence="1 2">
    <name type="scientific">Russula earlei</name>
    <dbReference type="NCBI Taxonomy" id="71964"/>
    <lineage>
        <taxon>Eukaryota</taxon>
        <taxon>Fungi</taxon>
        <taxon>Dikarya</taxon>
        <taxon>Basidiomycota</taxon>
        <taxon>Agaricomycotina</taxon>
        <taxon>Agaricomycetes</taxon>
        <taxon>Russulales</taxon>
        <taxon>Russulaceae</taxon>
        <taxon>Russula</taxon>
    </lineage>
</organism>
<accession>A0ACC0UK71</accession>
<name>A0ACC0UK71_9AGAM</name>
<dbReference type="Proteomes" id="UP001207468">
    <property type="component" value="Unassembled WGS sequence"/>
</dbReference>
<evidence type="ECO:0000313" key="2">
    <source>
        <dbReference type="Proteomes" id="UP001207468"/>
    </source>
</evidence>
<gene>
    <name evidence="1" type="ORF">F5148DRAFT_155585</name>
</gene>
<keyword evidence="2" id="KW-1185">Reference proteome</keyword>
<dbReference type="EMBL" id="JAGFNK010000014">
    <property type="protein sequence ID" value="KAI9511975.1"/>
    <property type="molecule type" value="Genomic_DNA"/>
</dbReference>
<proteinExistence type="predicted"/>
<protein>
    <submittedName>
        <fullName evidence="1">Uncharacterized protein</fullName>
    </submittedName>
</protein>
<sequence length="347" mass="38440">MTLCAPKGRSDRHRSLEARLTNPRVFEPMVEDEGPNDTLEAMKPIIDHFSPLPVHLSPVPLTINAVSPLLKSTANSVEEEDHYFKPRSQSPEEEGDQTPVEYPQPLTTPASKPVAIGAAIARFYDMAASETSASLPHPSPSAFYSRRHEKEKEKLRELTRNNSSGSTGRVPLSRIRALQEKLVPESGDEAERARSSRRLLLNAILADAPTPQSTPAPISVTSPPPAPPPPPPPPSHRPTAISRASTAAEEIERERERRRRQSNEHRHPETPVTSMPPPPPPPPPPQSHAQRLAHPRPSIPSLKDTTNPYGTEEVMQRRPVYTDRRIATERRPSIGKKPQWPRASPEA</sequence>
<reference evidence="1" key="1">
    <citation type="submission" date="2021-03" db="EMBL/GenBank/DDBJ databases">
        <title>Evolutionary priming and transition to the ectomycorrhizal habit in an iconic lineage of mushroom-forming fungi: is preadaptation a requirement?</title>
        <authorList>
            <consortium name="DOE Joint Genome Institute"/>
            <person name="Looney B.P."/>
            <person name="Miyauchi S."/>
            <person name="Morin E."/>
            <person name="Drula E."/>
            <person name="Courty P.E."/>
            <person name="Chicoki N."/>
            <person name="Fauchery L."/>
            <person name="Kohler A."/>
            <person name="Kuo A."/>
            <person name="LaButti K."/>
            <person name="Pangilinan J."/>
            <person name="Lipzen A."/>
            <person name="Riley R."/>
            <person name="Andreopoulos W."/>
            <person name="He G."/>
            <person name="Johnson J."/>
            <person name="Barry K.W."/>
            <person name="Grigoriev I.V."/>
            <person name="Nagy L."/>
            <person name="Hibbett D."/>
            <person name="Henrissat B."/>
            <person name="Matheny P.B."/>
            <person name="Labbe J."/>
            <person name="Martin A.F."/>
        </authorList>
    </citation>
    <scope>NUCLEOTIDE SEQUENCE</scope>
    <source>
        <strain evidence="1">BPL698</strain>
    </source>
</reference>
<comment type="caution">
    <text evidence="1">The sequence shown here is derived from an EMBL/GenBank/DDBJ whole genome shotgun (WGS) entry which is preliminary data.</text>
</comment>